<name>A0A5B8XL84_9DELT</name>
<dbReference type="KEGG" id="bbae:FRD01_00920"/>
<organism evidence="1 2">
    <name type="scientific">Microvenator marinus</name>
    <dbReference type="NCBI Taxonomy" id="2600177"/>
    <lineage>
        <taxon>Bacteria</taxon>
        <taxon>Deltaproteobacteria</taxon>
        <taxon>Bradymonadales</taxon>
        <taxon>Microvenatoraceae</taxon>
        <taxon>Microvenator</taxon>
    </lineage>
</organism>
<accession>A0A5B8XL84</accession>
<dbReference type="EMBL" id="CP042467">
    <property type="protein sequence ID" value="QED25847.1"/>
    <property type="molecule type" value="Genomic_DNA"/>
</dbReference>
<protein>
    <recommendedName>
        <fullName evidence="3">Lipoprotein</fullName>
    </recommendedName>
</protein>
<dbReference type="AlphaFoldDB" id="A0A5B8XL84"/>
<gene>
    <name evidence="1" type="ORF">FRD01_00920</name>
</gene>
<keyword evidence="2" id="KW-1185">Reference proteome</keyword>
<evidence type="ECO:0000313" key="1">
    <source>
        <dbReference type="EMBL" id="QED25847.1"/>
    </source>
</evidence>
<sequence>MRAMITFLVCLTLLGCKPDDWAVEQVTLSFVESHEIVDAPFKAYTFVTTNDKASIPPEDFAKVFPPNPILQGGTVEILRKELEANDAKVWVKVENLSRDARVEYVYVLRKEGRSWRIYLGLSERAKIASQLDRLEAFVEEGKLDSAREILDEITQTPFQFSRPGTLEERVDQIGVWLQEKERVAEIQKRIHQARALEGKDLKITVADLRNEIRPDDTQLKAQLDELHQAWRSELLAQTLEQMPEPGFRVRRKSEDGEWVRDVLVLVKNPTEHEVIGGQLRVEFMAGDLVLEDRLLPVPKDAAIPAGEEREFAFSLEPTPEEWKGKALRMSWNSIDLAEE</sequence>
<evidence type="ECO:0000313" key="2">
    <source>
        <dbReference type="Proteomes" id="UP000321595"/>
    </source>
</evidence>
<dbReference type="PROSITE" id="PS51257">
    <property type="entry name" value="PROKAR_LIPOPROTEIN"/>
    <property type="match status" value="1"/>
</dbReference>
<proteinExistence type="predicted"/>
<reference evidence="1 2" key="1">
    <citation type="submission" date="2019-08" db="EMBL/GenBank/DDBJ databases">
        <authorList>
            <person name="Liang Q."/>
        </authorList>
    </citation>
    <scope>NUCLEOTIDE SEQUENCE [LARGE SCALE GENOMIC DNA]</scope>
    <source>
        <strain evidence="1 2">V1718</strain>
    </source>
</reference>
<evidence type="ECO:0008006" key="3">
    <source>
        <dbReference type="Google" id="ProtNLM"/>
    </source>
</evidence>
<dbReference type="RefSeq" id="WP_146956776.1">
    <property type="nucleotide sequence ID" value="NZ_CP042467.1"/>
</dbReference>
<dbReference type="Proteomes" id="UP000321595">
    <property type="component" value="Chromosome"/>
</dbReference>